<sequence>MSTASSPGASLENTRCPLVWIQPWSLLPSPLRAHSPWRLRCPSQPPSLQRSPSLSPSSLVPSLGVQKPGSRSSLEPSESLSLYSNPSLAITDHPHLSACMLF</sequence>
<evidence type="ECO:0000313" key="2">
    <source>
        <dbReference type="EMBL" id="KAF6440747.1"/>
    </source>
</evidence>
<gene>
    <name evidence="2" type="ORF">HJG63_006482</name>
</gene>
<feature type="compositionally biased region" description="Low complexity" evidence="1">
    <location>
        <begin position="46"/>
        <end position="63"/>
    </location>
</feature>
<evidence type="ECO:0000313" key="3">
    <source>
        <dbReference type="Proteomes" id="UP000593571"/>
    </source>
</evidence>
<organism evidence="2 3">
    <name type="scientific">Rousettus aegyptiacus</name>
    <name type="common">Egyptian fruit bat</name>
    <name type="synonym">Pteropus aegyptiacus</name>
    <dbReference type="NCBI Taxonomy" id="9407"/>
    <lineage>
        <taxon>Eukaryota</taxon>
        <taxon>Metazoa</taxon>
        <taxon>Chordata</taxon>
        <taxon>Craniata</taxon>
        <taxon>Vertebrata</taxon>
        <taxon>Euteleostomi</taxon>
        <taxon>Mammalia</taxon>
        <taxon>Eutheria</taxon>
        <taxon>Laurasiatheria</taxon>
        <taxon>Chiroptera</taxon>
        <taxon>Yinpterochiroptera</taxon>
        <taxon>Pteropodoidea</taxon>
        <taxon>Pteropodidae</taxon>
        <taxon>Rousettinae</taxon>
        <taxon>Rousettus</taxon>
    </lineage>
</organism>
<dbReference type="Proteomes" id="UP000593571">
    <property type="component" value="Unassembled WGS sequence"/>
</dbReference>
<proteinExistence type="predicted"/>
<dbReference type="AlphaFoldDB" id="A0A7J8EZ26"/>
<name>A0A7J8EZ26_ROUAE</name>
<protein>
    <submittedName>
        <fullName evidence="2">Heat shock protein family B (Small) member 1</fullName>
    </submittedName>
</protein>
<dbReference type="EMBL" id="JACASE010000008">
    <property type="protein sequence ID" value="KAF6440747.1"/>
    <property type="molecule type" value="Genomic_DNA"/>
</dbReference>
<comment type="caution">
    <text evidence="2">The sequence shown here is derived from an EMBL/GenBank/DDBJ whole genome shotgun (WGS) entry which is preliminary data.</text>
</comment>
<accession>A0A7J8EZ26</accession>
<evidence type="ECO:0000256" key="1">
    <source>
        <dbReference type="SAM" id="MobiDB-lite"/>
    </source>
</evidence>
<feature type="region of interest" description="Disordered" evidence="1">
    <location>
        <begin position="42"/>
        <end position="80"/>
    </location>
</feature>
<keyword evidence="3" id="KW-1185">Reference proteome</keyword>
<reference evidence="2 3" key="1">
    <citation type="journal article" date="2020" name="Nature">
        <title>Six reference-quality genomes reveal evolution of bat adaptations.</title>
        <authorList>
            <person name="Jebb D."/>
            <person name="Huang Z."/>
            <person name="Pippel M."/>
            <person name="Hughes G.M."/>
            <person name="Lavrichenko K."/>
            <person name="Devanna P."/>
            <person name="Winkler S."/>
            <person name="Jermiin L.S."/>
            <person name="Skirmuntt E.C."/>
            <person name="Katzourakis A."/>
            <person name="Burkitt-Gray L."/>
            <person name="Ray D.A."/>
            <person name="Sullivan K.A.M."/>
            <person name="Roscito J.G."/>
            <person name="Kirilenko B.M."/>
            <person name="Davalos L.M."/>
            <person name="Corthals A.P."/>
            <person name="Power M.L."/>
            <person name="Jones G."/>
            <person name="Ransome R.D."/>
            <person name="Dechmann D.K.N."/>
            <person name="Locatelli A.G."/>
            <person name="Puechmaille S.J."/>
            <person name="Fedrigo O."/>
            <person name="Jarvis E.D."/>
            <person name="Hiller M."/>
            <person name="Vernes S.C."/>
            <person name="Myers E.W."/>
            <person name="Teeling E.C."/>
        </authorList>
    </citation>
    <scope>NUCLEOTIDE SEQUENCE [LARGE SCALE GENOMIC DNA]</scope>
    <source>
        <strain evidence="2">MRouAeg1</strain>
        <tissue evidence="2">Muscle</tissue>
    </source>
</reference>
<keyword evidence="2" id="KW-0346">Stress response</keyword>
<feature type="compositionally biased region" description="Low complexity" evidence="1">
    <location>
        <begin position="70"/>
        <end position="80"/>
    </location>
</feature>